<gene>
    <name evidence="8" type="ORF">ACH5RR_007066</name>
</gene>
<evidence type="ECO:0000259" key="6">
    <source>
        <dbReference type="Pfam" id="PF09734"/>
    </source>
</evidence>
<sequence length="575" mass="65605">MGIIKRGTISGNLPTTEAFAVHYPAYPSSLDRAVETLGGTGAIAKARSSESKLELHFRPEDPYSHPAFGERHACNHFLLRISKNRVSNLQDSELRNNVLSFPAADFVTVEQKKSSSELIESTQPINGPESENVAPSAEAEAQILEEGQEHLSAELVTCIQEAYHFNGMVDYQHVLAVHADVARRKKRSWAEFEKGGLMDQEDLMILVPPLFSLKDMPEKVVLKPCGDISLKRKQEGVVQHHWEIPRKVNWETYIPENSEQWVQQKIVCELFDERPIWVKDSLSERLLDKGLECRGNTLRRLLFRVAYYFKNGPFLRFWIRKGYDPRKDPESCIYQRTDFRVPPSLRSYCDTNAASGLKHRWEDICAFRVFPYKCQTSLQLFELADDYIQEEIRKPSKIETCSYTTGWFSSNVLDSLRKRVAVRFLSVSPSASAKALLKSASDSFEKSKKICMYPENLKVNEERQQANGEVVENQEKDSTDEEDEEENDIEDDIAEEDLDAYEAVDPIGIPEGNFSPQLSPYIDHENMSTNYLQELFGSFPFNAAGGNEMPDANTSDGEYEIYEQYSDGNYSDDDE</sequence>
<evidence type="ECO:0000256" key="1">
    <source>
        <dbReference type="ARBA" id="ARBA00004123"/>
    </source>
</evidence>
<keyword evidence="3" id="KW-0804">Transcription</keyword>
<evidence type="ECO:0000313" key="8">
    <source>
        <dbReference type="EMBL" id="KAL3533545.1"/>
    </source>
</evidence>
<organism evidence="8 9">
    <name type="scientific">Cinchona calisaya</name>
    <dbReference type="NCBI Taxonomy" id="153742"/>
    <lineage>
        <taxon>Eukaryota</taxon>
        <taxon>Viridiplantae</taxon>
        <taxon>Streptophyta</taxon>
        <taxon>Embryophyta</taxon>
        <taxon>Tracheophyta</taxon>
        <taxon>Spermatophyta</taxon>
        <taxon>Magnoliopsida</taxon>
        <taxon>eudicotyledons</taxon>
        <taxon>Gunneridae</taxon>
        <taxon>Pentapetalae</taxon>
        <taxon>asterids</taxon>
        <taxon>lamiids</taxon>
        <taxon>Gentianales</taxon>
        <taxon>Rubiaceae</taxon>
        <taxon>Cinchonoideae</taxon>
        <taxon>Cinchoneae</taxon>
        <taxon>Cinchona</taxon>
    </lineage>
</organism>
<name>A0ABD3AQU6_9GENT</name>
<dbReference type="GO" id="GO:0005634">
    <property type="term" value="C:nucleus"/>
    <property type="evidence" value="ECO:0007669"/>
    <property type="project" value="UniProtKB-SubCell"/>
</dbReference>
<dbReference type="AlphaFoldDB" id="A0ABD3AQU6"/>
<dbReference type="Pfam" id="PF09734">
    <property type="entry name" value="Tau95"/>
    <property type="match status" value="1"/>
</dbReference>
<keyword evidence="9" id="KW-1185">Reference proteome</keyword>
<dbReference type="Gene3D" id="3.30.200.160">
    <property type="entry name" value="TFIIIC, subcomplex tauA, subunit Sfc1, barrel domain"/>
    <property type="match status" value="1"/>
</dbReference>
<feature type="compositionally biased region" description="Acidic residues" evidence="5">
    <location>
        <begin position="478"/>
        <end position="495"/>
    </location>
</feature>
<feature type="region of interest" description="Disordered" evidence="5">
    <location>
        <begin position="461"/>
        <end position="495"/>
    </location>
</feature>
<evidence type="ECO:0008006" key="10">
    <source>
        <dbReference type="Google" id="ProtNLM"/>
    </source>
</evidence>
<protein>
    <recommendedName>
        <fullName evidence="10">General transcription factor 3C polypeptide 5-like</fullName>
    </recommendedName>
</protein>
<feature type="domain" description="Transcription factor IIIC subunit Tfc1/Sfc1 triple barrel" evidence="7">
    <location>
        <begin position="20"/>
        <end position="173"/>
    </location>
</feature>
<dbReference type="Proteomes" id="UP001630127">
    <property type="component" value="Unassembled WGS sequence"/>
</dbReference>
<dbReference type="InterPro" id="IPR040454">
    <property type="entry name" value="TF_IIIC_Tfc1/Sfc1"/>
</dbReference>
<dbReference type="GO" id="GO:0003677">
    <property type="term" value="F:DNA binding"/>
    <property type="evidence" value="ECO:0007669"/>
    <property type="project" value="UniProtKB-KW"/>
</dbReference>
<keyword evidence="4" id="KW-0539">Nucleus</keyword>
<proteinExistence type="predicted"/>
<dbReference type="InterPro" id="IPR041499">
    <property type="entry name" value="Tfc1/Sfc1_N"/>
</dbReference>
<comment type="subcellular location">
    <subcellularLocation>
        <location evidence="1">Nucleus</location>
    </subcellularLocation>
</comment>
<feature type="domain" description="Transcription factor IIIC subunit 5 HTH" evidence="6">
    <location>
        <begin position="231"/>
        <end position="340"/>
    </location>
</feature>
<dbReference type="PANTHER" id="PTHR13230:SF5">
    <property type="entry name" value="GENERAL TRANSCRIPTION FACTOR 3C POLYPEPTIDE 5"/>
    <property type="match status" value="1"/>
</dbReference>
<feature type="region of interest" description="Disordered" evidence="5">
    <location>
        <begin position="539"/>
        <end position="575"/>
    </location>
</feature>
<dbReference type="PANTHER" id="PTHR13230">
    <property type="entry name" value="GENERAL TRANSCRIPTION FACTOR IIIC, POLYPEPTIDE 5"/>
    <property type="match status" value="1"/>
</dbReference>
<evidence type="ECO:0000256" key="2">
    <source>
        <dbReference type="ARBA" id="ARBA00023125"/>
    </source>
</evidence>
<dbReference type="InterPro" id="IPR019136">
    <property type="entry name" value="TF_IIIC_su-5_HTH"/>
</dbReference>
<reference evidence="8 9" key="1">
    <citation type="submission" date="2024-11" db="EMBL/GenBank/DDBJ databases">
        <title>A near-complete genome assembly of Cinchona calisaya.</title>
        <authorList>
            <person name="Lian D.C."/>
            <person name="Zhao X.W."/>
            <person name="Wei L."/>
        </authorList>
    </citation>
    <scope>NUCLEOTIDE SEQUENCE [LARGE SCALE GENOMIC DNA]</scope>
    <source>
        <tissue evidence="8">Nenye</tissue>
    </source>
</reference>
<feature type="region of interest" description="Disordered" evidence="5">
    <location>
        <begin position="117"/>
        <end position="137"/>
    </location>
</feature>
<dbReference type="Pfam" id="PF17682">
    <property type="entry name" value="Tau95_N"/>
    <property type="match status" value="1"/>
</dbReference>
<evidence type="ECO:0000256" key="4">
    <source>
        <dbReference type="ARBA" id="ARBA00023242"/>
    </source>
</evidence>
<keyword evidence="2" id="KW-0238">DNA-binding</keyword>
<evidence type="ECO:0000256" key="5">
    <source>
        <dbReference type="SAM" id="MobiDB-lite"/>
    </source>
</evidence>
<comment type="caution">
    <text evidence="8">The sequence shown here is derived from an EMBL/GenBank/DDBJ whole genome shotgun (WGS) entry which is preliminary data.</text>
</comment>
<evidence type="ECO:0000256" key="3">
    <source>
        <dbReference type="ARBA" id="ARBA00023163"/>
    </source>
</evidence>
<accession>A0ABD3AQU6</accession>
<evidence type="ECO:0000313" key="9">
    <source>
        <dbReference type="Proteomes" id="UP001630127"/>
    </source>
</evidence>
<dbReference type="EMBL" id="JBJUIK010000003">
    <property type="protein sequence ID" value="KAL3533545.1"/>
    <property type="molecule type" value="Genomic_DNA"/>
</dbReference>
<evidence type="ECO:0000259" key="7">
    <source>
        <dbReference type="Pfam" id="PF17682"/>
    </source>
</evidence>
<dbReference type="InterPro" id="IPR042536">
    <property type="entry name" value="TFIIIC_tauA_Sfc1"/>
</dbReference>